<evidence type="ECO:0000313" key="3">
    <source>
        <dbReference type="Proteomes" id="UP000075920"/>
    </source>
</evidence>
<organism evidence="2 3">
    <name type="scientific">Anopheles minimus</name>
    <dbReference type="NCBI Taxonomy" id="112268"/>
    <lineage>
        <taxon>Eukaryota</taxon>
        <taxon>Metazoa</taxon>
        <taxon>Ecdysozoa</taxon>
        <taxon>Arthropoda</taxon>
        <taxon>Hexapoda</taxon>
        <taxon>Insecta</taxon>
        <taxon>Pterygota</taxon>
        <taxon>Neoptera</taxon>
        <taxon>Endopterygota</taxon>
        <taxon>Diptera</taxon>
        <taxon>Nematocera</taxon>
        <taxon>Culicoidea</taxon>
        <taxon>Culicidae</taxon>
        <taxon>Anophelinae</taxon>
        <taxon>Anopheles</taxon>
    </lineage>
</organism>
<reference evidence="3" key="1">
    <citation type="submission" date="2013-03" db="EMBL/GenBank/DDBJ databases">
        <title>The Genome Sequence of Anopheles minimus MINIMUS1.</title>
        <authorList>
            <consortium name="The Broad Institute Genomics Platform"/>
            <person name="Neafsey D.E."/>
            <person name="Walton C."/>
            <person name="Walker B."/>
            <person name="Young S.K."/>
            <person name="Zeng Q."/>
            <person name="Gargeya S."/>
            <person name="Fitzgerald M."/>
            <person name="Haas B."/>
            <person name="Abouelleil A."/>
            <person name="Allen A.W."/>
            <person name="Alvarado L."/>
            <person name="Arachchi H.M."/>
            <person name="Berlin A.M."/>
            <person name="Chapman S.B."/>
            <person name="Gainer-Dewar J."/>
            <person name="Goldberg J."/>
            <person name="Griggs A."/>
            <person name="Gujja S."/>
            <person name="Hansen M."/>
            <person name="Howarth C."/>
            <person name="Imamovic A."/>
            <person name="Ireland A."/>
            <person name="Larimer J."/>
            <person name="McCowan C."/>
            <person name="Murphy C."/>
            <person name="Pearson M."/>
            <person name="Poon T.W."/>
            <person name="Priest M."/>
            <person name="Roberts A."/>
            <person name="Saif S."/>
            <person name="Shea T."/>
            <person name="Sisk P."/>
            <person name="Sykes S."/>
            <person name="Wortman J."/>
            <person name="Nusbaum C."/>
            <person name="Birren B."/>
        </authorList>
    </citation>
    <scope>NUCLEOTIDE SEQUENCE [LARGE SCALE GENOMIC DNA]</scope>
    <source>
        <strain evidence="3">MINIMUS1</strain>
    </source>
</reference>
<keyword evidence="3" id="KW-1185">Reference proteome</keyword>
<feature type="compositionally biased region" description="Basic and acidic residues" evidence="1">
    <location>
        <begin position="1"/>
        <end position="10"/>
    </location>
</feature>
<accession>A0A182WQ20</accession>
<feature type="region of interest" description="Disordered" evidence="1">
    <location>
        <begin position="1"/>
        <end position="36"/>
    </location>
</feature>
<evidence type="ECO:0000256" key="1">
    <source>
        <dbReference type="SAM" id="MobiDB-lite"/>
    </source>
</evidence>
<proteinExistence type="predicted"/>
<sequence length="36" mass="4269">MKKERKSNIERRRRVSNRLTVTGGKSLKRSRPTITK</sequence>
<dbReference type="AlphaFoldDB" id="A0A182WQ20"/>
<name>A0A182WQ20_9DIPT</name>
<dbReference type="VEuPathDB" id="VectorBase:AMIN014754"/>
<dbReference type="Proteomes" id="UP000075920">
    <property type="component" value="Unassembled WGS sequence"/>
</dbReference>
<reference evidence="2" key="2">
    <citation type="submission" date="2020-05" db="UniProtKB">
        <authorList>
            <consortium name="EnsemblMetazoa"/>
        </authorList>
    </citation>
    <scope>IDENTIFICATION</scope>
    <source>
        <strain evidence="2">MINIMUS1</strain>
    </source>
</reference>
<dbReference type="EnsemblMetazoa" id="AMIN014754-RA">
    <property type="protein sequence ID" value="AMIN014754-PA"/>
    <property type="gene ID" value="AMIN014754"/>
</dbReference>
<feature type="compositionally biased region" description="Basic residues" evidence="1">
    <location>
        <begin position="26"/>
        <end position="36"/>
    </location>
</feature>
<evidence type="ECO:0000313" key="2">
    <source>
        <dbReference type="EnsemblMetazoa" id="AMIN014754-PA"/>
    </source>
</evidence>
<protein>
    <submittedName>
        <fullName evidence="2">Uncharacterized protein</fullName>
    </submittedName>
</protein>